<dbReference type="SUPFAM" id="SSF52540">
    <property type="entry name" value="P-loop containing nucleoside triphosphate hydrolases"/>
    <property type="match status" value="1"/>
</dbReference>
<reference evidence="1 2" key="1">
    <citation type="submission" date="2020-07" db="EMBL/GenBank/DDBJ databases">
        <authorList>
            <person name="Xu S."/>
            <person name="Li A."/>
        </authorList>
    </citation>
    <scope>NUCLEOTIDE SEQUENCE [LARGE SCALE GENOMIC DNA]</scope>
    <source>
        <strain evidence="1 2">SG-8</strain>
    </source>
</reference>
<evidence type="ECO:0000313" key="2">
    <source>
        <dbReference type="Proteomes" id="UP000552587"/>
    </source>
</evidence>
<dbReference type="InterPro" id="IPR027417">
    <property type="entry name" value="P-loop_NTPase"/>
</dbReference>
<dbReference type="Proteomes" id="UP000552587">
    <property type="component" value="Unassembled WGS sequence"/>
</dbReference>
<dbReference type="AlphaFoldDB" id="A0A7W3U3Y1"/>
<evidence type="ECO:0000313" key="1">
    <source>
        <dbReference type="EMBL" id="MBB1088205.1"/>
    </source>
</evidence>
<gene>
    <name evidence="1" type="ORF">H4F99_06835</name>
</gene>
<dbReference type="Gene3D" id="3.40.50.300">
    <property type="entry name" value="P-loop containing nucleotide triphosphate hydrolases"/>
    <property type="match status" value="1"/>
</dbReference>
<sequence length="326" mass="35697">MFPVRYVPAVDRFLFAELDLATLDAPFLDQRMGDPWSAAGPRAIDATALPVGRPAWLFHTAFCCSTLLARALHAPPATVALKEPHVLMDLASHALEDHRPGTPSLAARTDAACRLLGRPWQAGGHVLVKPTNAVNRILPELLAATPGSHAVLLHGSLEDFLYSCLKKLPGAEQPLRWMVQYLLAGTRLQASLGIRPDHPFNPVEASVLTWHAQMERYADALADDAGDRLRSLGMNTLLEAPVDRVASVARWLGLDLGGAGWEDRVAAVFARNSKDASALYDPATRRAERDALRRRFEPMVEAALEWAANAVAPHTRMPAWKDLETR</sequence>
<organism evidence="1 2">
    <name type="scientific">Marilutibacter penaei</name>
    <dbReference type="NCBI Taxonomy" id="2759900"/>
    <lineage>
        <taxon>Bacteria</taxon>
        <taxon>Pseudomonadati</taxon>
        <taxon>Pseudomonadota</taxon>
        <taxon>Gammaproteobacteria</taxon>
        <taxon>Lysobacterales</taxon>
        <taxon>Lysobacteraceae</taxon>
        <taxon>Marilutibacter</taxon>
    </lineage>
</organism>
<keyword evidence="2" id="KW-1185">Reference proteome</keyword>
<proteinExistence type="predicted"/>
<dbReference type="EMBL" id="JACHTE010000004">
    <property type="protein sequence ID" value="MBB1088205.1"/>
    <property type="molecule type" value="Genomic_DNA"/>
</dbReference>
<protein>
    <recommendedName>
        <fullName evidence="3">Sulfotransferase family protein</fullName>
    </recommendedName>
</protein>
<accession>A0A7W3U3Y1</accession>
<dbReference type="RefSeq" id="WP_182668980.1">
    <property type="nucleotide sequence ID" value="NZ_JACHTE010000004.1"/>
</dbReference>
<name>A0A7W3U3Y1_9GAMM</name>
<comment type="caution">
    <text evidence="1">The sequence shown here is derived from an EMBL/GenBank/DDBJ whole genome shotgun (WGS) entry which is preliminary data.</text>
</comment>
<evidence type="ECO:0008006" key="3">
    <source>
        <dbReference type="Google" id="ProtNLM"/>
    </source>
</evidence>